<dbReference type="Pfam" id="PF02812">
    <property type="entry name" value="ELFV_dehydrog_N"/>
    <property type="match status" value="1"/>
</dbReference>
<dbReference type="RefSeq" id="WP_184402940.1">
    <property type="nucleotide sequence ID" value="NZ_JACHHJ010000001.1"/>
</dbReference>
<evidence type="ECO:0000313" key="10">
    <source>
        <dbReference type="Proteomes" id="UP000568839"/>
    </source>
</evidence>
<keyword evidence="10" id="KW-1185">Reference proteome</keyword>
<evidence type="ECO:0000256" key="5">
    <source>
        <dbReference type="PIRSR" id="PIRSR000185-2"/>
    </source>
</evidence>
<reference evidence="9 10" key="1">
    <citation type="submission" date="2020-08" db="EMBL/GenBank/DDBJ databases">
        <title>Genomic Encyclopedia of Type Strains, Phase IV (KMG-IV): sequencing the most valuable type-strain genomes for metagenomic binning, comparative biology and taxonomic classification.</title>
        <authorList>
            <person name="Goeker M."/>
        </authorList>
    </citation>
    <scope>NUCLEOTIDE SEQUENCE [LARGE SCALE GENOMIC DNA]</scope>
    <source>
        <strain evidence="9 10">DSM 21769</strain>
    </source>
</reference>
<feature type="domain" description="Glutamate/phenylalanine/leucine/valine/L-tryptophan dehydrogenase C-terminal" evidence="8">
    <location>
        <begin position="194"/>
        <end position="423"/>
    </location>
</feature>
<accession>A0A841PJV5</accession>
<dbReference type="Pfam" id="PF00208">
    <property type="entry name" value="ELFV_dehydrog"/>
    <property type="match status" value="1"/>
</dbReference>
<dbReference type="InterPro" id="IPR006097">
    <property type="entry name" value="Glu/Leu/Phe/Val/Trp_DH_dimer"/>
</dbReference>
<evidence type="ECO:0000256" key="3">
    <source>
        <dbReference type="ARBA" id="ARBA00023002"/>
    </source>
</evidence>
<comment type="similarity">
    <text evidence="1 4 7">Belongs to the Glu/Leu/Phe/Val dehydrogenases family.</text>
</comment>
<name>A0A841PJV5_9BACL</name>
<proteinExistence type="inferred from homology"/>
<dbReference type="InterPro" id="IPR036291">
    <property type="entry name" value="NAD(P)-bd_dom_sf"/>
</dbReference>
<dbReference type="PRINTS" id="PR00082">
    <property type="entry name" value="GLFDHDRGNASE"/>
</dbReference>
<sequence length="425" mass="46937">MGENGKEQAVADSKGHRHEFTKAQEVIHYALEQWGYPFEVYELLREPLRTLTVRIPVKMDDGRTEVFTGYRVQHNDAVGPALGGVRFHPEVMEDDVKSAAIWASLQSGLVDIPYGGASGAIVCNPTKLSFRELEALSRGYIRAIIPSIGSTKDVITPDAVTNTQVMAWMLDEYSQFSALDPSGFMTGKPVLGGSLGREVALAKGAAIIAKEAAKQENIQLKNGRVVIHGFGNVGTYVAKELVEQGVKIVGVSDGYGALHDEDGLDVDYLLDRRDSFGMVTNLFKNSISKEQLLGVDCDLIIDASRDRVMTPKTVKSIKADLLVETGKRTISEEASAQLHEQGTTVIPHVLTSAGNKVLSYLEGVQNHQGYYWMEEEVNEKLQQIMENALSVVYEHSRKRKMDMQQAAYMIGIHKHAESCRLRGWI</sequence>
<feature type="site" description="Important for catalysis" evidence="6">
    <location>
        <position position="158"/>
    </location>
</feature>
<gene>
    <name evidence="9" type="ORF">HNR44_000958</name>
</gene>
<evidence type="ECO:0000256" key="7">
    <source>
        <dbReference type="RuleBase" id="RU004417"/>
    </source>
</evidence>
<dbReference type="SMART" id="SM00839">
    <property type="entry name" value="ELFV_dehydrog"/>
    <property type="match status" value="1"/>
</dbReference>
<dbReference type="Gene3D" id="3.40.50.10860">
    <property type="entry name" value="Leucine Dehydrogenase, chain A, domain 1"/>
    <property type="match status" value="1"/>
</dbReference>
<dbReference type="GO" id="GO:0000166">
    <property type="term" value="F:nucleotide binding"/>
    <property type="evidence" value="ECO:0007669"/>
    <property type="project" value="UniProtKB-KW"/>
</dbReference>
<feature type="binding site" evidence="5">
    <location>
        <position position="359"/>
    </location>
    <ligand>
        <name>substrate</name>
    </ligand>
</feature>
<dbReference type="GO" id="GO:0006538">
    <property type="term" value="P:L-glutamate catabolic process"/>
    <property type="evidence" value="ECO:0007669"/>
    <property type="project" value="TreeGrafter"/>
</dbReference>
<dbReference type="SUPFAM" id="SSF53223">
    <property type="entry name" value="Aminoacid dehydrogenase-like, N-terminal domain"/>
    <property type="match status" value="1"/>
</dbReference>
<organism evidence="9 10">
    <name type="scientific">Geomicrobium halophilum</name>
    <dbReference type="NCBI Taxonomy" id="549000"/>
    <lineage>
        <taxon>Bacteria</taxon>
        <taxon>Bacillati</taxon>
        <taxon>Bacillota</taxon>
        <taxon>Bacilli</taxon>
        <taxon>Bacillales</taxon>
        <taxon>Geomicrobium</taxon>
    </lineage>
</organism>
<dbReference type="Gene3D" id="1.10.8.1210">
    <property type="match status" value="2"/>
</dbReference>
<keyword evidence="3 4" id="KW-0560">Oxidoreductase</keyword>
<dbReference type="Proteomes" id="UP000568839">
    <property type="component" value="Unassembled WGS sequence"/>
</dbReference>
<feature type="binding site" evidence="5">
    <location>
        <position position="232"/>
    </location>
    <ligand>
        <name>NAD(+)</name>
        <dbReference type="ChEBI" id="CHEBI:57540"/>
    </ligand>
</feature>
<comment type="caution">
    <text evidence="9">The sequence shown here is derived from an EMBL/GenBank/DDBJ whole genome shotgun (WGS) entry which is preliminary data.</text>
</comment>
<dbReference type="EMBL" id="JACHHJ010000001">
    <property type="protein sequence ID" value="MBB6449009.1"/>
    <property type="molecule type" value="Genomic_DNA"/>
</dbReference>
<dbReference type="GO" id="GO:0004352">
    <property type="term" value="F:glutamate dehydrogenase (NAD+) activity"/>
    <property type="evidence" value="ECO:0007669"/>
    <property type="project" value="TreeGrafter"/>
</dbReference>
<evidence type="ECO:0000256" key="4">
    <source>
        <dbReference type="PIRNR" id="PIRNR000185"/>
    </source>
</evidence>
<dbReference type="PANTHER" id="PTHR11606">
    <property type="entry name" value="GLUTAMATE DEHYDROGENASE"/>
    <property type="match status" value="1"/>
</dbReference>
<evidence type="ECO:0000256" key="6">
    <source>
        <dbReference type="PIRSR" id="PIRSR000185-3"/>
    </source>
</evidence>
<evidence type="ECO:0000313" key="9">
    <source>
        <dbReference type="EMBL" id="MBB6449009.1"/>
    </source>
</evidence>
<keyword evidence="5" id="KW-0547">Nucleotide-binding</keyword>
<dbReference type="SUPFAM" id="SSF51735">
    <property type="entry name" value="NAD(P)-binding Rossmann-fold domains"/>
    <property type="match status" value="1"/>
</dbReference>
<dbReference type="PANTHER" id="PTHR11606:SF13">
    <property type="entry name" value="GLUTAMATE DEHYDROGENASE 1, MITOCHONDRIAL"/>
    <property type="match status" value="1"/>
</dbReference>
<dbReference type="AlphaFoldDB" id="A0A841PJV5"/>
<protein>
    <recommendedName>
        <fullName evidence="2 4">Glutamate dehydrogenase</fullName>
    </recommendedName>
</protein>
<dbReference type="InterPro" id="IPR046346">
    <property type="entry name" value="Aminoacid_DH-like_N_sf"/>
</dbReference>
<dbReference type="Gene3D" id="3.40.50.720">
    <property type="entry name" value="NAD(P)-binding Rossmann-like Domain"/>
    <property type="match status" value="1"/>
</dbReference>
<dbReference type="InterPro" id="IPR014362">
    <property type="entry name" value="Glu_DH"/>
</dbReference>
<evidence type="ECO:0000256" key="1">
    <source>
        <dbReference type="ARBA" id="ARBA00006382"/>
    </source>
</evidence>
<dbReference type="PIRSF" id="PIRSF000185">
    <property type="entry name" value="Glu_DH"/>
    <property type="match status" value="1"/>
</dbReference>
<evidence type="ECO:0000256" key="2">
    <source>
        <dbReference type="ARBA" id="ARBA00012896"/>
    </source>
</evidence>
<dbReference type="InterPro" id="IPR006096">
    <property type="entry name" value="Glu/Leu/Phe/Val/Trp_DH_C"/>
</dbReference>
<keyword evidence="5" id="KW-0520">NAD</keyword>
<dbReference type="InterPro" id="IPR006095">
    <property type="entry name" value="Glu/Leu/Phe/Val/Trp_DH"/>
</dbReference>
<evidence type="ECO:0000259" key="8">
    <source>
        <dbReference type="SMART" id="SM00839"/>
    </source>
</evidence>